<gene>
    <name evidence="5" type="ORF">D0Z08_02010</name>
</gene>
<evidence type="ECO:0000256" key="1">
    <source>
        <dbReference type="ARBA" id="ARBA00004370"/>
    </source>
</evidence>
<dbReference type="Proteomes" id="UP000283644">
    <property type="component" value="Unassembled WGS sequence"/>
</dbReference>
<sequence length="197" mass="21831">MTNDVDQPAETDTDTDAAAETKAEAGTSRSLRWPIACAALAILLVASLVGCFLLWQDRSDREDLADAESAATEEAERIVVAWLTYDYRTYQDDMTWVITSGTDKFQEEYSPEALEGLEKKLIGPGKLVSRGRVVDSAATVEDVDTVKVLVFTDQTLVDKEIRREGGEPLHARSGVELTMVREGNAWLVDEMVQLQFQ</sequence>
<organism evidence="5 6">
    <name type="scientific">Nocardioides immobilis</name>
    <dbReference type="NCBI Taxonomy" id="2049295"/>
    <lineage>
        <taxon>Bacteria</taxon>
        <taxon>Bacillati</taxon>
        <taxon>Actinomycetota</taxon>
        <taxon>Actinomycetes</taxon>
        <taxon>Propionibacteriales</taxon>
        <taxon>Nocardioidaceae</taxon>
        <taxon>Nocardioides</taxon>
    </lineage>
</organism>
<keyword evidence="6" id="KW-1185">Reference proteome</keyword>
<keyword evidence="4" id="KW-0812">Transmembrane</keyword>
<evidence type="ECO:0000256" key="2">
    <source>
        <dbReference type="ARBA" id="ARBA00023136"/>
    </source>
</evidence>
<dbReference type="AlphaFoldDB" id="A0A417Y7U4"/>
<comment type="caution">
    <text evidence="5">The sequence shown here is derived from an EMBL/GenBank/DDBJ whole genome shotgun (WGS) entry which is preliminary data.</text>
</comment>
<evidence type="ECO:0000256" key="4">
    <source>
        <dbReference type="SAM" id="Phobius"/>
    </source>
</evidence>
<dbReference type="GO" id="GO:0016020">
    <property type="term" value="C:membrane"/>
    <property type="evidence" value="ECO:0007669"/>
    <property type="project" value="UniProtKB-SubCell"/>
</dbReference>
<evidence type="ECO:0008006" key="7">
    <source>
        <dbReference type="Google" id="ProtNLM"/>
    </source>
</evidence>
<keyword evidence="4" id="KW-1133">Transmembrane helix</keyword>
<feature type="compositionally biased region" description="Acidic residues" evidence="3">
    <location>
        <begin position="7"/>
        <end position="17"/>
    </location>
</feature>
<evidence type="ECO:0000313" key="5">
    <source>
        <dbReference type="EMBL" id="RHW28655.1"/>
    </source>
</evidence>
<dbReference type="RefSeq" id="WP_118922111.1">
    <property type="nucleotide sequence ID" value="NZ_QXGH01000009.1"/>
</dbReference>
<dbReference type="PANTHER" id="PTHR37042:SF4">
    <property type="entry name" value="OUTER MEMBRANE PROTEIN RV1973"/>
    <property type="match status" value="1"/>
</dbReference>
<feature type="region of interest" description="Disordered" evidence="3">
    <location>
        <begin position="1"/>
        <end position="23"/>
    </location>
</feature>
<evidence type="ECO:0000256" key="3">
    <source>
        <dbReference type="SAM" id="MobiDB-lite"/>
    </source>
</evidence>
<reference evidence="5 6" key="1">
    <citation type="submission" date="2018-09" db="EMBL/GenBank/DDBJ databases">
        <title>Genome sequencing of Nocardioides immobilis CCTCC AB 2017083 for comparison to Nocardioides silvaticus.</title>
        <authorList>
            <person name="Li C."/>
            <person name="Wang G."/>
        </authorList>
    </citation>
    <scope>NUCLEOTIDE SEQUENCE [LARGE SCALE GENOMIC DNA]</scope>
    <source>
        <strain evidence="5 6">CCTCC AB 2017083</strain>
    </source>
</reference>
<dbReference type="EMBL" id="QXGH01000009">
    <property type="protein sequence ID" value="RHW28655.1"/>
    <property type="molecule type" value="Genomic_DNA"/>
</dbReference>
<evidence type="ECO:0000313" key="6">
    <source>
        <dbReference type="Proteomes" id="UP000283644"/>
    </source>
</evidence>
<keyword evidence="2 4" id="KW-0472">Membrane</keyword>
<protein>
    <recommendedName>
        <fullName evidence="7">Mce-associated membrane protein</fullName>
    </recommendedName>
</protein>
<comment type="subcellular location">
    <subcellularLocation>
        <location evidence="1">Membrane</location>
    </subcellularLocation>
</comment>
<dbReference type="PANTHER" id="PTHR37042">
    <property type="entry name" value="OUTER MEMBRANE PROTEIN RV1973"/>
    <property type="match status" value="1"/>
</dbReference>
<accession>A0A417Y7U4</accession>
<name>A0A417Y7U4_9ACTN</name>
<proteinExistence type="predicted"/>
<feature type="transmembrane region" description="Helical" evidence="4">
    <location>
        <begin position="33"/>
        <end position="55"/>
    </location>
</feature>
<dbReference type="OrthoDB" id="3829670at2"/>